<reference evidence="1" key="1">
    <citation type="submission" date="2015-11" db="EMBL/GenBank/DDBJ databases">
        <title>De novo transcriptome assembly of four potential Pierce s Disease insect vectors from Arizona vineyards.</title>
        <authorList>
            <person name="Tassone E.E."/>
        </authorList>
    </citation>
    <scope>NUCLEOTIDE SEQUENCE</scope>
</reference>
<accession>A0A1B6KF60</accession>
<organism evidence="1">
    <name type="scientific">Graphocephala atropunctata</name>
    <dbReference type="NCBI Taxonomy" id="36148"/>
    <lineage>
        <taxon>Eukaryota</taxon>
        <taxon>Metazoa</taxon>
        <taxon>Ecdysozoa</taxon>
        <taxon>Arthropoda</taxon>
        <taxon>Hexapoda</taxon>
        <taxon>Insecta</taxon>
        <taxon>Pterygota</taxon>
        <taxon>Neoptera</taxon>
        <taxon>Paraneoptera</taxon>
        <taxon>Hemiptera</taxon>
        <taxon>Auchenorrhyncha</taxon>
        <taxon>Membracoidea</taxon>
        <taxon>Cicadellidae</taxon>
        <taxon>Cicadellinae</taxon>
        <taxon>Cicadellini</taxon>
        <taxon>Graphocephala</taxon>
    </lineage>
</organism>
<dbReference type="AlphaFoldDB" id="A0A1B6KF60"/>
<sequence length="128" mass="14773">MKNNVPTTKTRNQSGESARGWKVVEEQLQNREYNWRETLKMFFVDGFVKSNSQLWQDRFIISVVNTVVLFLAVKILALMATAAYYVLLLLLAMSALRPEIALHLVPQMLSPYLRAARLSLAQAFNLRW</sequence>
<proteinExistence type="predicted"/>
<gene>
    <name evidence="1" type="ORF">g.1446</name>
</gene>
<protein>
    <submittedName>
        <fullName evidence="1">Uncharacterized protein</fullName>
    </submittedName>
</protein>
<dbReference type="EMBL" id="GEBQ01029906">
    <property type="protein sequence ID" value="JAT10071.1"/>
    <property type="molecule type" value="Transcribed_RNA"/>
</dbReference>
<evidence type="ECO:0000313" key="1">
    <source>
        <dbReference type="EMBL" id="JAT10071.1"/>
    </source>
</evidence>
<name>A0A1B6KF60_9HEMI</name>